<proteinExistence type="predicted"/>
<accession>A0A0G0EKP9</accession>
<sequence>MKKIIGFLRKLRPLDYIIILIILLSILFLSRYVSPDEEWVDVLIVDDRLPTLLATSFQNDDTEKNLTGKEVAKIIDAQSFNSAGTSGSIQDVFLEVKLLAKINPRTKQFEFKNRAVTPGLPIELNFPSGTIRGVILSMGDNLKIKKIKTKKLTLKLYSEWPWLAESIKQGDTLLDRRGNKIVEILEKSAAPSAYADLTLGESQTIKVNPEKIDITLKVSIQVYETAGGLIAWNTKRILVGETLDFSTKNTTFHDVVITEIND</sequence>
<protein>
    <submittedName>
        <fullName evidence="1">Uncharacterized protein</fullName>
    </submittedName>
</protein>
<name>A0A0G0EKP9_9BACT</name>
<organism evidence="1 2">
    <name type="scientific">Candidatus Daviesbacteria bacterium GW2011_GWB1_36_5</name>
    <dbReference type="NCBI Taxonomy" id="1618426"/>
    <lineage>
        <taxon>Bacteria</taxon>
        <taxon>Candidatus Daviesiibacteriota</taxon>
    </lineage>
</organism>
<evidence type="ECO:0000313" key="2">
    <source>
        <dbReference type="Proteomes" id="UP000034492"/>
    </source>
</evidence>
<comment type="caution">
    <text evidence="1">The sequence shown here is derived from an EMBL/GenBank/DDBJ whole genome shotgun (WGS) entry which is preliminary data.</text>
</comment>
<dbReference type="AlphaFoldDB" id="A0A0G0EKP9"/>
<dbReference type="EMBL" id="LBSA01000041">
    <property type="protein sequence ID" value="KKQ07628.1"/>
    <property type="molecule type" value="Genomic_DNA"/>
</dbReference>
<dbReference type="Proteomes" id="UP000034492">
    <property type="component" value="Unassembled WGS sequence"/>
</dbReference>
<reference evidence="1 2" key="1">
    <citation type="journal article" date="2015" name="Nature">
        <title>rRNA introns, odd ribosomes, and small enigmatic genomes across a large radiation of phyla.</title>
        <authorList>
            <person name="Brown C.T."/>
            <person name="Hug L.A."/>
            <person name="Thomas B.C."/>
            <person name="Sharon I."/>
            <person name="Castelle C.J."/>
            <person name="Singh A."/>
            <person name="Wilkins M.J."/>
            <person name="Williams K.H."/>
            <person name="Banfield J.F."/>
        </authorList>
    </citation>
    <scope>NUCLEOTIDE SEQUENCE [LARGE SCALE GENOMIC DNA]</scope>
</reference>
<evidence type="ECO:0000313" key="1">
    <source>
        <dbReference type="EMBL" id="KKQ07628.1"/>
    </source>
</evidence>
<gene>
    <name evidence="1" type="ORF">US19_C0041G0019</name>
</gene>